<feature type="domain" description="NDT80" evidence="3">
    <location>
        <begin position="104"/>
        <end position="332"/>
    </location>
</feature>
<dbReference type="GO" id="GO:0045944">
    <property type="term" value="P:positive regulation of transcription by RNA polymerase II"/>
    <property type="evidence" value="ECO:0007669"/>
    <property type="project" value="TreeGrafter"/>
</dbReference>
<dbReference type="InterPro" id="IPR008967">
    <property type="entry name" value="p53-like_TF_DNA-bd_sf"/>
</dbReference>
<dbReference type="GO" id="GO:0003700">
    <property type="term" value="F:DNA-binding transcription factor activity"/>
    <property type="evidence" value="ECO:0007669"/>
    <property type="project" value="UniProtKB-UniRule"/>
</dbReference>
<keyword evidence="5" id="KW-1185">Reference proteome</keyword>
<evidence type="ECO:0000256" key="2">
    <source>
        <dbReference type="PROSITE-ProRule" id="PRU00850"/>
    </source>
</evidence>
<dbReference type="GO" id="GO:0051321">
    <property type="term" value="P:meiotic cell cycle"/>
    <property type="evidence" value="ECO:0007669"/>
    <property type="project" value="TreeGrafter"/>
</dbReference>
<dbReference type="EMBL" id="JNVN01002548">
    <property type="protein sequence ID" value="KHJ31827.1"/>
    <property type="molecule type" value="Genomic_DNA"/>
</dbReference>
<dbReference type="AlphaFoldDB" id="A0A0B1NZQ4"/>
<name>A0A0B1NZQ4_UNCNE</name>
<evidence type="ECO:0000256" key="1">
    <source>
        <dbReference type="ARBA" id="ARBA00023125"/>
    </source>
</evidence>
<accession>A0A0B1NZQ4</accession>
<dbReference type="Pfam" id="PF05224">
    <property type="entry name" value="NDT80_PhoG"/>
    <property type="match status" value="1"/>
</dbReference>
<evidence type="ECO:0000259" key="3">
    <source>
        <dbReference type="PROSITE" id="PS51517"/>
    </source>
</evidence>
<dbReference type="PANTHER" id="PTHR35144">
    <property type="entry name" value="MEIOSIS-SPECIFIC TRANSCRIPTION FACTOR NDT80"/>
    <property type="match status" value="1"/>
</dbReference>
<dbReference type="Proteomes" id="UP000030854">
    <property type="component" value="Unassembled WGS sequence"/>
</dbReference>
<dbReference type="HOGENOM" id="CLU_019472_1_0_1"/>
<sequence length="535" mass="60072">MQMSRSISNIQPGVDLCTMNTHYEECITNSLISAPRDILCYASNDGQLIGGILEAQSPHLSFERCDAIDSSSAHTYPYTPKCDGFPTTFEDPFTIQPTLDFSALSKNSKIKTKESKNSQAMDNKLLGFSGPILRAAIFDDTGQTWPIMSAELYGMFFVAEDVFGETNARGDELTCYRRNLFQISGAMILSRGMNGIINEQGQHIPIFNLEATLTAFESIEGKNAEIISVPWKTSCNTSEEKSGTTPSSLPLDLNINPELDPSNASIPISWKRLQFKHATANNGRRKGLQQHYIVQVNLVATLANGEIFKLAEIQSGPIIVRGRSPRNFDSRNRDNEKKCDVKVNQPNEPSTPTRKIDYDVMLNNYTFANSEESSQPCSDVSEWKYNYETSPMDSRPSKSRMLSLSTFSINHSSLSNSAWALDSPNDRSFSGSSPIELPLTEDEINPIRSLSYNKNVRKGLPRSPVIQKFKRGLSYNSLIENTDFLYEYFPLTVDDWIPPVDAIYRPHVVHHTITPENVRAEQNLYKRKTYFSAID</sequence>
<dbReference type="OMA" id="MRYIMTD"/>
<reference evidence="4 5" key="1">
    <citation type="journal article" date="2014" name="BMC Genomics">
        <title>Adaptive genomic structural variation in the grape powdery mildew pathogen, Erysiphe necator.</title>
        <authorList>
            <person name="Jones L."/>
            <person name="Riaz S."/>
            <person name="Morales-Cruz A."/>
            <person name="Amrine K.C."/>
            <person name="McGuire B."/>
            <person name="Gubler W.D."/>
            <person name="Walker M.A."/>
            <person name="Cantu D."/>
        </authorList>
    </citation>
    <scope>NUCLEOTIDE SEQUENCE [LARGE SCALE GENOMIC DNA]</scope>
    <source>
        <strain evidence="5">c</strain>
    </source>
</reference>
<dbReference type="GO" id="GO:0000228">
    <property type="term" value="C:nuclear chromosome"/>
    <property type="evidence" value="ECO:0007669"/>
    <property type="project" value="TreeGrafter"/>
</dbReference>
<feature type="DNA-binding region" description="NDT80" evidence="2">
    <location>
        <begin position="104"/>
        <end position="332"/>
    </location>
</feature>
<dbReference type="InterPro" id="IPR037141">
    <property type="entry name" value="NDT80_DNA-bd_dom_sf"/>
</dbReference>
<dbReference type="GO" id="GO:0003677">
    <property type="term" value="F:DNA binding"/>
    <property type="evidence" value="ECO:0007669"/>
    <property type="project" value="UniProtKB-KW"/>
</dbReference>
<dbReference type="PROSITE" id="PS51517">
    <property type="entry name" value="NDT80"/>
    <property type="match status" value="1"/>
</dbReference>
<dbReference type="InterPro" id="IPR024061">
    <property type="entry name" value="NDT80_DNA-bd_dom"/>
</dbReference>
<proteinExistence type="predicted"/>
<comment type="caution">
    <text evidence="4">The sequence shown here is derived from an EMBL/GenBank/DDBJ whole genome shotgun (WGS) entry which is preliminary data.</text>
</comment>
<dbReference type="Gene3D" id="2.60.40.1390">
    <property type="entry name" value="NDT80 DNA-binding domain"/>
    <property type="match status" value="1"/>
</dbReference>
<dbReference type="STRING" id="52586.A0A0B1NZQ4"/>
<dbReference type="PANTHER" id="PTHR35144:SF1">
    <property type="entry name" value="PROTEIN PACG"/>
    <property type="match status" value="1"/>
</dbReference>
<dbReference type="InterPro" id="IPR052605">
    <property type="entry name" value="Fungal_trans_regulator"/>
</dbReference>
<protein>
    <submittedName>
        <fullName evidence="4">Putative acid phosphatase</fullName>
    </submittedName>
</protein>
<organism evidence="4 5">
    <name type="scientific">Uncinula necator</name>
    <name type="common">Grape powdery mildew</name>
    <dbReference type="NCBI Taxonomy" id="52586"/>
    <lineage>
        <taxon>Eukaryota</taxon>
        <taxon>Fungi</taxon>
        <taxon>Dikarya</taxon>
        <taxon>Ascomycota</taxon>
        <taxon>Pezizomycotina</taxon>
        <taxon>Leotiomycetes</taxon>
        <taxon>Erysiphales</taxon>
        <taxon>Erysiphaceae</taxon>
        <taxon>Erysiphe</taxon>
    </lineage>
</organism>
<dbReference type="SUPFAM" id="SSF49417">
    <property type="entry name" value="p53-like transcription factors"/>
    <property type="match status" value="1"/>
</dbReference>
<dbReference type="FunFam" id="2.60.40.1390:FF:000007">
    <property type="entry name" value="p53-like transcription factor"/>
    <property type="match status" value="1"/>
</dbReference>
<evidence type="ECO:0000313" key="5">
    <source>
        <dbReference type="Proteomes" id="UP000030854"/>
    </source>
</evidence>
<gene>
    <name evidence="4" type="ORF">EV44_g6062</name>
</gene>
<evidence type="ECO:0000313" key="4">
    <source>
        <dbReference type="EMBL" id="KHJ31827.1"/>
    </source>
</evidence>
<keyword evidence="1 2" id="KW-0238">DNA-binding</keyword>